<evidence type="ECO:0000256" key="2">
    <source>
        <dbReference type="ARBA" id="ARBA00012224"/>
    </source>
</evidence>
<keyword evidence="4" id="KW-0456">Lyase</keyword>
<dbReference type="Gene3D" id="3.90.1150.10">
    <property type="entry name" value="Aspartate Aminotransferase, domain 1"/>
    <property type="match status" value="1"/>
</dbReference>
<protein>
    <recommendedName>
        <fullName evidence="2">cysteine-S-conjugate beta-lyase</fullName>
        <ecNumber evidence="2">4.4.1.13</ecNumber>
    </recommendedName>
</protein>
<dbReference type="CDD" id="cd00609">
    <property type="entry name" value="AAT_like"/>
    <property type="match status" value="1"/>
</dbReference>
<evidence type="ECO:0000256" key="4">
    <source>
        <dbReference type="ARBA" id="ARBA00023239"/>
    </source>
</evidence>
<dbReference type="GO" id="GO:0008483">
    <property type="term" value="F:transaminase activity"/>
    <property type="evidence" value="ECO:0007669"/>
    <property type="project" value="UniProtKB-KW"/>
</dbReference>
<evidence type="ECO:0000256" key="5">
    <source>
        <dbReference type="ARBA" id="ARBA00037974"/>
    </source>
</evidence>
<dbReference type="InterPro" id="IPR051798">
    <property type="entry name" value="Class-II_PLP-Dep_Aminotrans"/>
</dbReference>
<dbReference type="Gene3D" id="3.40.640.10">
    <property type="entry name" value="Type I PLP-dependent aspartate aminotransferase-like (Major domain)"/>
    <property type="match status" value="1"/>
</dbReference>
<keyword evidence="8" id="KW-1185">Reference proteome</keyword>
<dbReference type="EC" id="4.4.1.13" evidence="2"/>
<dbReference type="RefSeq" id="WP_008514720.1">
    <property type="nucleotide sequence ID" value="NZ_ACJM01000002.1"/>
</dbReference>
<keyword evidence="7" id="KW-0032">Aminotransferase</keyword>
<feature type="domain" description="Aminotransferase class I/classII large" evidence="6">
    <location>
        <begin position="52"/>
        <end position="387"/>
    </location>
</feature>
<evidence type="ECO:0000313" key="8">
    <source>
        <dbReference type="Proteomes" id="UP000006443"/>
    </source>
</evidence>
<dbReference type="NCBIfam" id="TIGR04350">
    <property type="entry name" value="C_S_lyase_PatB"/>
    <property type="match status" value="1"/>
</dbReference>
<dbReference type="InterPro" id="IPR004839">
    <property type="entry name" value="Aminotransferase_I/II_large"/>
</dbReference>
<sequence>MHYDFDKIIDRTHTNSVKWEFMQVMESEVTADTLPFWVADMDFPCAEPILTALHNRTEQKVFGYSSHDTPEFFQAVCGWYQNRFNWNVDPAHLAYSPGVVPAIGFILDLLTKPGEGVIIQRPVYHPFTNIIESRSRVVVNNPLINQDGDYRIDYADLEKKAQNPDTKVMILCSPHNPVGRVWQKDELLRLGKICLQNNVFIISDEIHCDLLRRGIRHTPLETLFPREQHRIITTTAPSKTFNLAGMQFSNIIIRDDELREAWALYVKGRLAIMGPTPLSIAATQAAYSQGEEWLEQVLDYLDENISFMQSYLAEHLPKARFSPPEGTYLAWVDFSSYGYTHEALYKKLVCQAQVLPQSGTVFGSEGMGFMRFNIACPRSVLREGLKRVAAVLNQETNPV</sequence>
<accession>C0GDE2</accession>
<evidence type="ECO:0000313" key="7">
    <source>
        <dbReference type="EMBL" id="EEG78663.1"/>
    </source>
</evidence>
<evidence type="ECO:0000259" key="6">
    <source>
        <dbReference type="Pfam" id="PF00155"/>
    </source>
</evidence>
<gene>
    <name evidence="7" type="ORF">DealDRAFT_0593</name>
</gene>
<proteinExistence type="inferred from homology"/>
<dbReference type="InterPro" id="IPR015424">
    <property type="entry name" value="PyrdxlP-dep_Trfase"/>
</dbReference>
<dbReference type="eggNOG" id="COG1168">
    <property type="taxonomic scope" value="Bacteria"/>
</dbReference>
<reference evidence="7 8" key="1">
    <citation type="submission" date="2009-02" db="EMBL/GenBank/DDBJ databases">
        <title>Sequencing of the draft genome and assembly of Dethiobacter alkaliphilus AHT 1.</title>
        <authorList>
            <consortium name="US DOE Joint Genome Institute (JGI-PGF)"/>
            <person name="Lucas S."/>
            <person name="Copeland A."/>
            <person name="Lapidus A."/>
            <person name="Glavina del Rio T."/>
            <person name="Dalin E."/>
            <person name="Tice H."/>
            <person name="Bruce D."/>
            <person name="Goodwin L."/>
            <person name="Pitluck S."/>
            <person name="Larimer F."/>
            <person name="Land M.L."/>
            <person name="Hauser L."/>
            <person name="Muyzer G."/>
        </authorList>
    </citation>
    <scope>NUCLEOTIDE SEQUENCE [LARGE SCALE GENOMIC DNA]</scope>
    <source>
        <strain evidence="7 8">AHT 1</strain>
    </source>
</reference>
<dbReference type="PANTHER" id="PTHR43525:SF1">
    <property type="entry name" value="PROTEIN MALY"/>
    <property type="match status" value="1"/>
</dbReference>
<dbReference type="Proteomes" id="UP000006443">
    <property type="component" value="Unassembled WGS sequence"/>
</dbReference>
<organism evidence="7 8">
    <name type="scientific">Dethiobacter alkaliphilus AHT 1</name>
    <dbReference type="NCBI Taxonomy" id="555088"/>
    <lineage>
        <taxon>Bacteria</taxon>
        <taxon>Bacillati</taxon>
        <taxon>Bacillota</taxon>
        <taxon>Dethiobacteria</taxon>
        <taxon>Dethiobacterales</taxon>
        <taxon>Dethiobacteraceae</taxon>
        <taxon>Dethiobacter</taxon>
    </lineage>
</organism>
<comment type="caution">
    <text evidence="7">The sequence shown here is derived from an EMBL/GenBank/DDBJ whole genome shotgun (WGS) entry which is preliminary data.</text>
</comment>
<dbReference type="InterPro" id="IPR027619">
    <property type="entry name" value="C-S_lyase_PatB-like"/>
</dbReference>
<dbReference type="InterPro" id="IPR015421">
    <property type="entry name" value="PyrdxlP-dep_Trfase_major"/>
</dbReference>
<dbReference type="OrthoDB" id="9802872at2"/>
<dbReference type="Pfam" id="PF00155">
    <property type="entry name" value="Aminotran_1_2"/>
    <property type="match status" value="1"/>
</dbReference>
<comment type="similarity">
    <text evidence="5">Belongs to the class-II pyridoxal-phosphate-dependent aminotransferase family. MalY/PatB cystathionine beta-lyase subfamily.</text>
</comment>
<dbReference type="PANTHER" id="PTHR43525">
    <property type="entry name" value="PROTEIN MALY"/>
    <property type="match status" value="1"/>
</dbReference>
<dbReference type="SUPFAM" id="SSF53383">
    <property type="entry name" value="PLP-dependent transferases"/>
    <property type="match status" value="1"/>
</dbReference>
<keyword evidence="7" id="KW-0808">Transferase</keyword>
<dbReference type="GO" id="GO:0030170">
    <property type="term" value="F:pyridoxal phosphate binding"/>
    <property type="evidence" value="ECO:0007669"/>
    <property type="project" value="InterPro"/>
</dbReference>
<dbReference type="InterPro" id="IPR015422">
    <property type="entry name" value="PyrdxlP-dep_Trfase_small"/>
</dbReference>
<dbReference type="AlphaFoldDB" id="C0GDE2"/>
<keyword evidence="3" id="KW-0663">Pyridoxal phosphate</keyword>
<evidence type="ECO:0000256" key="1">
    <source>
        <dbReference type="ARBA" id="ARBA00001933"/>
    </source>
</evidence>
<evidence type="ECO:0000256" key="3">
    <source>
        <dbReference type="ARBA" id="ARBA00022898"/>
    </source>
</evidence>
<dbReference type="STRING" id="555088.DealDRAFT_0593"/>
<name>C0GDE2_DETAL</name>
<dbReference type="GO" id="GO:0047804">
    <property type="term" value="F:cysteine-S-conjugate beta-lyase activity"/>
    <property type="evidence" value="ECO:0007669"/>
    <property type="project" value="UniProtKB-EC"/>
</dbReference>
<comment type="cofactor">
    <cofactor evidence="1">
        <name>pyridoxal 5'-phosphate</name>
        <dbReference type="ChEBI" id="CHEBI:597326"/>
    </cofactor>
</comment>
<dbReference type="EMBL" id="ACJM01000002">
    <property type="protein sequence ID" value="EEG78663.1"/>
    <property type="molecule type" value="Genomic_DNA"/>
</dbReference>